<dbReference type="EMBL" id="JAQQFN010000049">
    <property type="protein sequence ID" value="MFL9888798.1"/>
    <property type="molecule type" value="Genomic_DNA"/>
</dbReference>
<dbReference type="InterPro" id="IPR050708">
    <property type="entry name" value="T6SS_VgrG/RHS"/>
</dbReference>
<dbReference type="PANTHER" id="PTHR32305:SF15">
    <property type="entry name" value="PROTEIN RHSA-RELATED"/>
    <property type="match status" value="1"/>
</dbReference>
<dbReference type="Gene3D" id="2.180.10.10">
    <property type="entry name" value="RHS repeat-associated core"/>
    <property type="match status" value="2"/>
</dbReference>
<dbReference type="RefSeq" id="WP_408335621.1">
    <property type="nucleotide sequence ID" value="NZ_JAQQFH010000058.1"/>
</dbReference>
<evidence type="ECO:0000313" key="4">
    <source>
        <dbReference type="Proteomes" id="UP001629249"/>
    </source>
</evidence>
<comment type="caution">
    <text evidence="3">The sequence shown here is derived from an EMBL/GenBank/DDBJ whole genome shotgun (WGS) entry which is preliminary data.</text>
</comment>
<sequence>MVKRDPVSGKVADVQEFPNLPGHQTQQYGYAQDSRDLTRVVLNDATVDYMRDAEHRITQAQYTLNDEAPKTFTFAYDALGRRSKATLGNGIAIAYTWDAAGQLTGITYGRSDGTTIGTLTYTYDAAGRRTGMGGSLAKTTLPQPVADAQYNGANQLTRWAGKTFTYDANGSLTGDGVNRYGWGVTGEFSQIDSADGSSIQYQYDVLGRRKRTIANGSRTTDYLNVGDDLALANTDNDWSHRLQQFPLFIGGAPDELLMRRNGDDPATDRYVLRDANNNVIALTDAGQNIVTQYRYEPYGQTTLTGATDANPQQYTGRENDGTGLYYYRNRYYSPATGRFISEDPIGWASGQTNAYAYVGGNPVQSRDRFGLAKVMPGGLIDDGASCKPQISPLNIDDHPQLKKPATHPFHRGLKLADHFIAGNSTSR</sequence>
<dbReference type="InterPro" id="IPR022385">
    <property type="entry name" value="Rhs_assc_core"/>
</dbReference>
<dbReference type="Pfam" id="PF25023">
    <property type="entry name" value="TEN_YD-shell"/>
    <property type="match status" value="1"/>
</dbReference>
<keyword evidence="4" id="KW-1185">Reference proteome</keyword>
<protein>
    <submittedName>
        <fullName evidence="3">RHS repeat-associated core domain-containing protein</fullName>
    </submittedName>
</protein>
<dbReference type="PANTHER" id="PTHR32305">
    <property type="match status" value="1"/>
</dbReference>
<dbReference type="Proteomes" id="UP001629249">
    <property type="component" value="Unassembled WGS sequence"/>
</dbReference>
<accession>A0ABW9A371</accession>
<evidence type="ECO:0000256" key="1">
    <source>
        <dbReference type="ARBA" id="ARBA00022737"/>
    </source>
</evidence>
<dbReference type="NCBIfam" id="TIGR03696">
    <property type="entry name" value="Rhs_assc_core"/>
    <property type="match status" value="1"/>
</dbReference>
<feature type="domain" description="Teneurin-like YD-shell" evidence="2">
    <location>
        <begin position="45"/>
        <end position="347"/>
    </location>
</feature>
<evidence type="ECO:0000259" key="2">
    <source>
        <dbReference type="Pfam" id="PF25023"/>
    </source>
</evidence>
<keyword evidence="1" id="KW-0677">Repeat</keyword>
<gene>
    <name evidence="3" type="ORF">PQR66_37630</name>
</gene>
<organism evidence="3 4">
    <name type="scientific">Paraburkholderia agricolaris</name>
    <dbReference type="NCBI Taxonomy" id="2152888"/>
    <lineage>
        <taxon>Bacteria</taxon>
        <taxon>Pseudomonadati</taxon>
        <taxon>Pseudomonadota</taxon>
        <taxon>Betaproteobacteria</taxon>
        <taxon>Burkholderiales</taxon>
        <taxon>Burkholderiaceae</taxon>
        <taxon>Paraburkholderia</taxon>
    </lineage>
</organism>
<dbReference type="NCBIfam" id="TIGR01643">
    <property type="entry name" value="YD_repeat_2x"/>
    <property type="match status" value="1"/>
</dbReference>
<name>A0ABW9A371_9BURK</name>
<dbReference type="InterPro" id="IPR006530">
    <property type="entry name" value="YD"/>
</dbReference>
<proteinExistence type="predicted"/>
<reference evidence="3 4" key="1">
    <citation type="journal article" date="2024" name="Chem. Sci.">
        <title>Discovery of megapolipeptins by genome mining of a Burkholderiales bacteria collection.</title>
        <authorList>
            <person name="Paulo B.S."/>
            <person name="Recchia M.J.J."/>
            <person name="Lee S."/>
            <person name="Fergusson C.H."/>
            <person name="Romanowski S.B."/>
            <person name="Hernandez A."/>
            <person name="Krull N."/>
            <person name="Liu D.Y."/>
            <person name="Cavanagh H."/>
            <person name="Bos A."/>
            <person name="Gray C.A."/>
            <person name="Murphy B.T."/>
            <person name="Linington R.G."/>
            <person name="Eustaquio A.S."/>
        </authorList>
    </citation>
    <scope>NUCLEOTIDE SEQUENCE [LARGE SCALE GENOMIC DNA]</scope>
    <source>
        <strain evidence="3 4">RL16-012-BIC-B</strain>
    </source>
</reference>
<evidence type="ECO:0000313" key="3">
    <source>
        <dbReference type="EMBL" id="MFL9888798.1"/>
    </source>
</evidence>
<dbReference type="InterPro" id="IPR056823">
    <property type="entry name" value="TEN-like_YD-shell"/>
</dbReference>